<dbReference type="GO" id="GO:0034475">
    <property type="term" value="P:U4 snRNA 3'-end processing"/>
    <property type="evidence" value="ECO:0000318"/>
    <property type="project" value="GO_Central"/>
</dbReference>
<dbReference type="GO" id="GO:0000177">
    <property type="term" value="C:cytoplasmic exosome (RNase complex)"/>
    <property type="evidence" value="ECO:0000318"/>
    <property type="project" value="GO_Central"/>
</dbReference>
<proteinExistence type="inferred from homology"/>
<name>A2FQU8_TRIV3</name>
<dbReference type="GO" id="GO:0016075">
    <property type="term" value="P:rRNA catabolic process"/>
    <property type="evidence" value="ECO:0000318"/>
    <property type="project" value="GO_Central"/>
</dbReference>
<evidence type="ECO:0000256" key="2">
    <source>
        <dbReference type="ARBA" id="ARBA00004604"/>
    </source>
</evidence>
<reference evidence="9" key="2">
    <citation type="journal article" date="2007" name="Science">
        <title>Draft genome sequence of the sexually transmitted pathogen Trichomonas vaginalis.</title>
        <authorList>
            <person name="Carlton J.M."/>
            <person name="Hirt R.P."/>
            <person name="Silva J.C."/>
            <person name="Delcher A.L."/>
            <person name="Schatz M."/>
            <person name="Zhao Q."/>
            <person name="Wortman J.R."/>
            <person name="Bidwell S.L."/>
            <person name="Alsmark U.C.M."/>
            <person name="Besteiro S."/>
            <person name="Sicheritz-Ponten T."/>
            <person name="Noel C.J."/>
            <person name="Dacks J.B."/>
            <person name="Foster P.G."/>
            <person name="Simillion C."/>
            <person name="Van de Peer Y."/>
            <person name="Miranda-Saavedra D."/>
            <person name="Barton G.J."/>
            <person name="Westrop G.D."/>
            <person name="Mueller S."/>
            <person name="Dessi D."/>
            <person name="Fiori P.L."/>
            <person name="Ren Q."/>
            <person name="Paulsen I."/>
            <person name="Zhang H."/>
            <person name="Bastida-Corcuera F.D."/>
            <person name="Simoes-Barbosa A."/>
            <person name="Brown M.T."/>
            <person name="Hayes R.D."/>
            <person name="Mukherjee M."/>
            <person name="Okumura C.Y."/>
            <person name="Schneider R."/>
            <person name="Smith A.J."/>
            <person name="Vanacova S."/>
            <person name="Villalvazo M."/>
            <person name="Haas B.J."/>
            <person name="Pertea M."/>
            <person name="Feldblyum T.V."/>
            <person name="Utterback T.R."/>
            <person name="Shu C.L."/>
            <person name="Osoegawa K."/>
            <person name="de Jong P.J."/>
            <person name="Hrdy I."/>
            <person name="Horvathova L."/>
            <person name="Zubacova Z."/>
            <person name="Dolezal P."/>
            <person name="Malik S.B."/>
            <person name="Logsdon J.M. Jr."/>
            <person name="Henze K."/>
            <person name="Gupta A."/>
            <person name="Wang C.C."/>
            <person name="Dunne R.L."/>
            <person name="Upcroft J.A."/>
            <person name="Upcroft P."/>
            <person name="White O."/>
            <person name="Salzberg S.L."/>
            <person name="Tang P."/>
            <person name="Chiu C.-H."/>
            <person name="Lee Y.-S."/>
            <person name="Embley T.M."/>
            <person name="Coombs G.H."/>
            <person name="Mottram J.C."/>
            <person name="Tachezy J."/>
            <person name="Fraser-Liggett C.M."/>
            <person name="Johnson P.J."/>
        </authorList>
    </citation>
    <scope>NUCLEOTIDE SEQUENCE [LARGE SCALE GENOMIC DNA]</scope>
    <source>
        <strain evidence="9">G3</strain>
    </source>
</reference>
<evidence type="ECO:0000256" key="3">
    <source>
        <dbReference type="ARBA" id="ARBA00006678"/>
    </source>
</evidence>
<evidence type="ECO:0000256" key="8">
    <source>
        <dbReference type="ARBA" id="ARBA00023242"/>
    </source>
</evidence>
<dbReference type="VEuPathDB" id="TrichDB:TVAGG3_0513920"/>
<dbReference type="GO" id="GO:0071038">
    <property type="term" value="P:TRAMP-dependent tRNA surveillance pathway"/>
    <property type="evidence" value="ECO:0000318"/>
    <property type="project" value="GO_Central"/>
</dbReference>
<protein>
    <submittedName>
        <fullName evidence="9">Uncharacterized protein</fullName>
    </submittedName>
</protein>
<dbReference type="SUPFAM" id="SSF54211">
    <property type="entry name" value="Ribosomal protein S5 domain 2-like"/>
    <property type="match status" value="1"/>
</dbReference>
<comment type="similarity">
    <text evidence="3">Belongs to the RNase PH family.</text>
</comment>
<dbReference type="InterPro" id="IPR020568">
    <property type="entry name" value="Ribosomal_Su5_D2-typ_SF"/>
</dbReference>
<keyword evidence="8" id="KW-0539">Nucleus</keyword>
<dbReference type="SMR" id="A2FQU8"/>
<dbReference type="GO" id="GO:0000176">
    <property type="term" value="C:nuclear exosome (RNase complex)"/>
    <property type="evidence" value="ECO:0000318"/>
    <property type="project" value="GO_Central"/>
</dbReference>
<organism evidence="9 10">
    <name type="scientific">Trichomonas vaginalis (strain ATCC PRA-98 / G3)</name>
    <dbReference type="NCBI Taxonomy" id="412133"/>
    <lineage>
        <taxon>Eukaryota</taxon>
        <taxon>Metamonada</taxon>
        <taxon>Parabasalia</taxon>
        <taxon>Trichomonadida</taxon>
        <taxon>Trichomonadidae</taxon>
        <taxon>Trichomonas</taxon>
    </lineage>
</organism>
<dbReference type="GO" id="GO:0034476">
    <property type="term" value="P:U5 snRNA 3'-end processing"/>
    <property type="evidence" value="ECO:0000318"/>
    <property type="project" value="GO_Central"/>
</dbReference>
<dbReference type="VEuPathDB" id="TrichDB:TVAG_220800"/>
<dbReference type="InParanoid" id="A2FQU8"/>
<dbReference type="KEGG" id="tva:4750430"/>
<keyword evidence="4" id="KW-0963">Cytoplasm</keyword>
<dbReference type="InterPro" id="IPR027408">
    <property type="entry name" value="PNPase/RNase_PH_dom_sf"/>
</dbReference>
<comment type="subcellular location">
    <subcellularLocation>
        <location evidence="1">Cytoplasm</location>
    </subcellularLocation>
    <subcellularLocation>
        <location evidence="2">Nucleus</location>
        <location evidence="2">Nucleolus</location>
    </subcellularLocation>
</comment>
<dbReference type="GO" id="GO:0035925">
    <property type="term" value="F:mRNA 3'-UTR AU-rich region binding"/>
    <property type="evidence" value="ECO:0000318"/>
    <property type="project" value="GO_Central"/>
</dbReference>
<dbReference type="STRING" id="5722.A2FQU8"/>
<dbReference type="InterPro" id="IPR050590">
    <property type="entry name" value="Exosome_comp_Rrp42_subfam"/>
</dbReference>
<dbReference type="GO" id="GO:0000467">
    <property type="term" value="P:exonucleolytic trimming to generate mature 3'-end of 5.8S rRNA from tricistronic rRNA transcript (SSU-rRNA, 5.8S rRNA, LSU-rRNA)"/>
    <property type="evidence" value="ECO:0000318"/>
    <property type="project" value="GO_Central"/>
</dbReference>
<evidence type="ECO:0000256" key="6">
    <source>
        <dbReference type="ARBA" id="ARBA00022835"/>
    </source>
</evidence>
<dbReference type="PANTHER" id="PTHR11097">
    <property type="entry name" value="EXOSOME COMPLEX EXONUCLEASE RIBOSOMAL RNA PROCESSING PROTEIN"/>
    <property type="match status" value="1"/>
</dbReference>
<dbReference type="GO" id="GO:0005730">
    <property type="term" value="C:nucleolus"/>
    <property type="evidence" value="ECO:0007669"/>
    <property type="project" value="UniProtKB-SubCell"/>
</dbReference>
<reference evidence="9" key="1">
    <citation type="submission" date="2006-10" db="EMBL/GenBank/DDBJ databases">
        <authorList>
            <person name="Amadeo P."/>
            <person name="Zhao Q."/>
            <person name="Wortman J."/>
            <person name="Fraser-Liggett C."/>
            <person name="Carlton J."/>
        </authorList>
    </citation>
    <scope>NUCLEOTIDE SEQUENCE</scope>
    <source>
        <strain evidence="9">G3</strain>
    </source>
</reference>
<dbReference type="Gene3D" id="3.30.230.70">
    <property type="entry name" value="GHMP Kinase, N-terminal domain"/>
    <property type="match status" value="1"/>
</dbReference>
<dbReference type="OrthoDB" id="45882at2759"/>
<accession>A2FQU8</accession>
<dbReference type="GO" id="GO:0071035">
    <property type="term" value="P:nuclear polyadenylation-dependent rRNA catabolic process"/>
    <property type="evidence" value="ECO:0000318"/>
    <property type="project" value="GO_Central"/>
</dbReference>
<keyword evidence="5" id="KW-0698">rRNA processing</keyword>
<evidence type="ECO:0000256" key="1">
    <source>
        <dbReference type="ARBA" id="ARBA00004496"/>
    </source>
</evidence>
<dbReference type="PANTHER" id="PTHR11097:SF9">
    <property type="entry name" value="EXOSOME COMPLEX COMPONENT RRP43"/>
    <property type="match status" value="1"/>
</dbReference>
<dbReference type="GO" id="GO:0034473">
    <property type="term" value="P:U1 snRNA 3'-end processing"/>
    <property type="evidence" value="ECO:0000318"/>
    <property type="project" value="GO_Central"/>
</dbReference>
<evidence type="ECO:0000313" key="9">
    <source>
        <dbReference type="EMBL" id="EAX92717.1"/>
    </source>
</evidence>
<dbReference type="GO" id="GO:0071028">
    <property type="term" value="P:nuclear mRNA surveillance"/>
    <property type="evidence" value="ECO:0000318"/>
    <property type="project" value="GO_Central"/>
</dbReference>
<dbReference type="EMBL" id="DS113951">
    <property type="protein sequence ID" value="EAX92717.1"/>
    <property type="molecule type" value="Genomic_DNA"/>
</dbReference>
<keyword evidence="6" id="KW-0271">Exosome</keyword>
<gene>
    <name evidence="9" type="ORF">TVAG_220800</name>
</gene>
<evidence type="ECO:0000256" key="4">
    <source>
        <dbReference type="ARBA" id="ARBA00022490"/>
    </source>
</evidence>
<keyword evidence="10" id="KW-1185">Reference proteome</keyword>
<evidence type="ECO:0000256" key="5">
    <source>
        <dbReference type="ARBA" id="ARBA00022552"/>
    </source>
</evidence>
<evidence type="ECO:0000313" key="10">
    <source>
        <dbReference type="Proteomes" id="UP000001542"/>
    </source>
</evidence>
<dbReference type="AlphaFoldDB" id="A2FQU8"/>
<sequence length="262" mass="29013">MEALNHLDFLKDSLLKEHSRNDGRSFNDSRPIRITEKCFKDGQSSSLISLGKTIIATKIVATPQPIAPSFNVVINRSAVSLVSGKGAVDQTLSAFITVLVNKLLPMSELEIARPDPHNPFHSNIKIWGWNLKFYQTIISDDGGVEVASVLGIQNTLQTLELPNYNLDDEAKLVDAGTSHKINILSLYAKNFSILTDDCDPDNDDVNKIILVDPTSDEEKIAFGCCTAVYSNEEKPKLLVFNTTGKFAITEKRLDYISRVSTR</sequence>
<evidence type="ECO:0000256" key="7">
    <source>
        <dbReference type="ARBA" id="ARBA00022884"/>
    </source>
</evidence>
<dbReference type="RefSeq" id="XP_001305647.1">
    <property type="nucleotide sequence ID" value="XM_001305646.1"/>
</dbReference>
<dbReference type="Proteomes" id="UP000001542">
    <property type="component" value="Unassembled WGS sequence"/>
</dbReference>
<keyword evidence="7" id="KW-0694">RNA-binding</keyword>